<dbReference type="PANTHER" id="PTHR30437:SF6">
    <property type="entry name" value="TRANSCRIPTION ELONGATION FACTOR GREB"/>
    <property type="match status" value="1"/>
</dbReference>
<dbReference type="SUPFAM" id="SSF54534">
    <property type="entry name" value="FKBP-like"/>
    <property type="match status" value="1"/>
</dbReference>
<protein>
    <submittedName>
        <fullName evidence="2">GreA/GreB family elongation factor</fullName>
    </submittedName>
</protein>
<dbReference type="EMBL" id="JBBBDM010000008">
    <property type="protein sequence ID" value="MEI5688267.1"/>
    <property type="molecule type" value="Genomic_DNA"/>
</dbReference>
<dbReference type="GO" id="GO:0003746">
    <property type="term" value="F:translation elongation factor activity"/>
    <property type="evidence" value="ECO:0007669"/>
    <property type="project" value="UniProtKB-KW"/>
</dbReference>
<keyword evidence="3" id="KW-1185">Reference proteome</keyword>
<accession>A0ABU8H5N9</accession>
<sequence length="166" mass="17613">MSVAFRRESDEEHLEPKFELPIPRAPNRVTAAGQRLIATRIAELEAALATAAPDAVDALRRDLRYWQTRRTTAIPTAAPEDGSAGFGTRVTIRLGGRERTIDIVGDDEADPAADRLGYGAPLAQALFGAEVGDQLAFNGRDETIEVLAVAPIDAAEGPSYEAGGAS</sequence>
<proteinExistence type="predicted"/>
<gene>
    <name evidence="2" type="ORF">V8201_14340</name>
</gene>
<organism evidence="2 3">
    <name type="scientific">Sphingomonas kyungheensis</name>
    <dbReference type="NCBI Taxonomy" id="1069987"/>
    <lineage>
        <taxon>Bacteria</taxon>
        <taxon>Pseudomonadati</taxon>
        <taxon>Pseudomonadota</taxon>
        <taxon>Alphaproteobacteria</taxon>
        <taxon>Sphingomonadales</taxon>
        <taxon>Sphingomonadaceae</taxon>
        <taxon>Sphingomonas</taxon>
    </lineage>
</organism>
<feature type="domain" description="Transcription elongation factor GreA/GreB C-terminal" evidence="1">
    <location>
        <begin position="82"/>
        <end position="149"/>
    </location>
</feature>
<evidence type="ECO:0000313" key="3">
    <source>
        <dbReference type="Proteomes" id="UP001367771"/>
    </source>
</evidence>
<dbReference type="InterPro" id="IPR023459">
    <property type="entry name" value="Tscrpt_elong_fac_GreA/B_fam"/>
</dbReference>
<dbReference type="RefSeq" id="WP_336545707.1">
    <property type="nucleotide sequence ID" value="NZ_JBBBDM010000008.1"/>
</dbReference>
<dbReference type="InterPro" id="IPR036953">
    <property type="entry name" value="GreA/GreB_C_sf"/>
</dbReference>
<dbReference type="Proteomes" id="UP001367771">
    <property type="component" value="Unassembled WGS sequence"/>
</dbReference>
<name>A0ABU8H5N9_9SPHN</name>
<dbReference type="Gene3D" id="3.10.50.30">
    <property type="entry name" value="Transcription elongation factor, GreA/GreB, C-terminal domain"/>
    <property type="match status" value="1"/>
</dbReference>
<evidence type="ECO:0000313" key="2">
    <source>
        <dbReference type="EMBL" id="MEI5688267.1"/>
    </source>
</evidence>
<dbReference type="InterPro" id="IPR001437">
    <property type="entry name" value="Tscrpt_elong_fac_GreA/B_C"/>
</dbReference>
<dbReference type="Pfam" id="PF01272">
    <property type="entry name" value="GreA_GreB"/>
    <property type="match status" value="1"/>
</dbReference>
<dbReference type="PANTHER" id="PTHR30437">
    <property type="entry name" value="TRANSCRIPTION ELONGATION FACTOR GREA"/>
    <property type="match status" value="1"/>
</dbReference>
<keyword evidence="2" id="KW-0648">Protein biosynthesis</keyword>
<comment type="caution">
    <text evidence="2">The sequence shown here is derived from an EMBL/GenBank/DDBJ whole genome shotgun (WGS) entry which is preliminary data.</text>
</comment>
<evidence type="ECO:0000259" key="1">
    <source>
        <dbReference type="Pfam" id="PF01272"/>
    </source>
</evidence>
<keyword evidence="2" id="KW-0251">Elongation factor</keyword>
<reference evidence="2 3" key="1">
    <citation type="journal article" date="2013" name="Int. J. Syst. Evol. Microbiol.">
        <title>Sphingomonas kyungheensis sp. nov., a bacterium with ginsenoside-converting activity isolated from soil of a ginseng field.</title>
        <authorList>
            <person name="Son H.M."/>
            <person name="Yang J.E."/>
            <person name="Park Y."/>
            <person name="Han C.K."/>
            <person name="Kim S.G."/>
            <person name="Kook M."/>
            <person name="Yi T.H."/>
        </authorList>
    </citation>
    <scope>NUCLEOTIDE SEQUENCE [LARGE SCALE GENOMIC DNA]</scope>
    <source>
        <strain evidence="2 3">LMG 26582</strain>
    </source>
</reference>